<dbReference type="RefSeq" id="WP_184869387.1">
    <property type="nucleotide sequence ID" value="NZ_BAAAWY010000095.1"/>
</dbReference>
<evidence type="ECO:0000313" key="1">
    <source>
        <dbReference type="EMBL" id="MBB5896901.1"/>
    </source>
</evidence>
<organism evidence="1 2">
    <name type="scientific">Kutzneria kofuensis</name>
    <dbReference type="NCBI Taxonomy" id="103725"/>
    <lineage>
        <taxon>Bacteria</taxon>
        <taxon>Bacillati</taxon>
        <taxon>Actinomycetota</taxon>
        <taxon>Actinomycetes</taxon>
        <taxon>Pseudonocardiales</taxon>
        <taxon>Pseudonocardiaceae</taxon>
        <taxon>Kutzneria</taxon>
    </lineage>
</organism>
<evidence type="ECO:0000313" key="2">
    <source>
        <dbReference type="Proteomes" id="UP000585638"/>
    </source>
</evidence>
<proteinExistence type="predicted"/>
<dbReference type="AlphaFoldDB" id="A0A7W9NLV9"/>
<keyword evidence="2" id="KW-1185">Reference proteome</keyword>
<sequence length="146" mass="15793">MPSKEELKSAIHAAFESVVADGASYTKVYAAEVKQKNFIVFRTTTVSNFAVGFKPGRTDLVVVPLDEKNGKVTAGAPLTITDANRASVKRRDLQGRFVVKTTDGQTFKLSVLPSVPKLMAVAYQLPVDQKAEYEAFVAVRDTLAAA</sequence>
<dbReference type="EMBL" id="JACHIR010000002">
    <property type="protein sequence ID" value="MBB5896901.1"/>
    <property type="molecule type" value="Genomic_DNA"/>
</dbReference>
<comment type="caution">
    <text evidence="1">The sequence shown here is derived from an EMBL/GenBank/DDBJ whole genome shotgun (WGS) entry which is preliminary data.</text>
</comment>
<reference evidence="1 2" key="1">
    <citation type="submission" date="2020-08" db="EMBL/GenBank/DDBJ databases">
        <title>Sequencing the genomes of 1000 actinobacteria strains.</title>
        <authorList>
            <person name="Klenk H.-P."/>
        </authorList>
    </citation>
    <scope>NUCLEOTIDE SEQUENCE [LARGE SCALE GENOMIC DNA]</scope>
    <source>
        <strain evidence="1 2">DSM 43851</strain>
    </source>
</reference>
<protein>
    <submittedName>
        <fullName evidence="1">Uncharacterized protein</fullName>
    </submittedName>
</protein>
<dbReference type="Proteomes" id="UP000585638">
    <property type="component" value="Unassembled WGS sequence"/>
</dbReference>
<gene>
    <name evidence="1" type="ORF">BJ998_008160</name>
</gene>
<accession>A0A7W9NLV9</accession>
<name>A0A7W9NLV9_9PSEU</name>